<feature type="transmembrane region" description="Helical" evidence="9">
    <location>
        <begin position="144"/>
        <end position="163"/>
    </location>
</feature>
<dbReference type="PANTHER" id="PTHR48022:SF37">
    <property type="entry name" value="MAJOR FACILITATOR SUPERFAMILY (MFS) PROFILE DOMAIN-CONTAINING PROTEIN-RELATED"/>
    <property type="match status" value="1"/>
</dbReference>
<dbReference type="EMBL" id="VNKQ01000006">
    <property type="protein sequence ID" value="KAG0650355.1"/>
    <property type="molecule type" value="Genomic_DNA"/>
</dbReference>
<dbReference type="InterPro" id="IPR050360">
    <property type="entry name" value="MFS_Sugar_Transporters"/>
</dbReference>
<dbReference type="AlphaFoldDB" id="A0A9P7AYU5"/>
<dbReference type="SUPFAM" id="SSF103473">
    <property type="entry name" value="MFS general substrate transporter"/>
    <property type="match status" value="1"/>
</dbReference>
<dbReference type="FunFam" id="1.20.1250.20:FF:000090">
    <property type="entry name" value="MFS sugar transporter, putative"/>
    <property type="match status" value="1"/>
</dbReference>
<evidence type="ECO:0000259" key="10">
    <source>
        <dbReference type="PROSITE" id="PS50850"/>
    </source>
</evidence>
<reference evidence="11" key="1">
    <citation type="submission" date="2019-07" db="EMBL/GenBank/DDBJ databases">
        <title>Hyphodiscus hymeniophilus genome sequencing and assembly.</title>
        <authorList>
            <person name="Kramer G."/>
            <person name="Nodwell J."/>
        </authorList>
    </citation>
    <scope>NUCLEOTIDE SEQUENCE</scope>
    <source>
        <strain evidence="11">ATCC 34498</strain>
    </source>
</reference>
<dbReference type="GO" id="GO:0016020">
    <property type="term" value="C:membrane"/>
    <property type="evidence" value="ECO:0007669"/>
    <property type="project" value="UniProtKB-SubCell"/>
</dbReference>
<dbReference type="PROSITE" id="PS00216">
    <property type="entry name" value="SUGAR_TRANSPORT_1"/>
    <property type="match status" value="1"/>
</dbReference>
<name>A0A9P7AYU5_9HELO</name>
<dbReference type="InterPro" id="IPR005828">
    <property type="entry name" value="MFS_sugar_transport-like"/>
</dbReference>
<evidence type="ECO:0000256" key="9">
    <source>
        <dbReference type="SAM" id="Phobius"/>
    </source>
</evidence>
<keyword evidence="11" id="KW-0762">Sugar transport</keyword>
<feature type="transmembrane region" description="Helical" evidence="9">
    <location>
        <begin position="78"/>
        <end position="98"/>
    </location>
</feature>
<keyword evidence="3 7" id="KW-0813">Transport</keyword>
<feature type="transmembrane region" description="Helical" evidence="9">
    <location>
        <begin position="104"/>
        <end position="124"/>
    </location>
</feature>
<keyword evidence="5 9" id="KW-1133">Transmembrane helix</keyword>
<feature type="transmembrane region" description="Helical" evidence="9">
    <location>
        <begin position="53"/>
        <end position="71"/>
    </location>
</feature>
<accession>A0A9P7AYU5</accession>
<organism evidence="11 12">
    <name type="scientific">Hyphodiscus hymeniophilus</name>
    <dbReference type="NCBI Taxonomy" id="353542"/>
    <lineage>
        <taxon>Eukaryota</taxon>
        <taxon>Fungi</taxon>
        <taxon>Dikarya</taxon>
        <taxon>Ascomycota</taxon>
        <taxon>Pezizomycotina</taxon>
        <taxon>Leotiomycetes</taxon>
        <taxon>Helotiales</taxon>
        <taxon>Hyphodiscaceae</taxon>
        <taxon>Hyphodiscus</taxon>
    </lineage>
</organism>
<feature type="region of interest" description="Disordered" evidence="8">
    <location>
        <begin position="490"/>
        <end position="517"/>
    </location>
</feature>
<evidence type="ECO:0000313" key="11">
    <source>
        <dbReference type="EMBL" id="KAG0650355.1"/>
    </source>
</evidence>
<feature type="transmembrane region" description="Helical" evidence="9">
    <location>
        <begin position="398"/>
        <end position="420"/>
    </location>
</feature>
<dbReference type="InterPro" id="IPR003663">
    <property type="entry name" value="Sugar/inositol_transpt"/>
</dbReference>
<keyword evidence="4 9" id="KW-0812">Transmembrane</keyword>
<evidence type="ECO:0000256" key="8">
    <source>
        <dbReference type="SAM" id="MobiDB-lite"/>
    </source>
</evidence>
<dbReference type="PROSITE" id="PS50850">
    <property type="entry name" value="MFS"/>
    <property type="match status" value="1"/>
</dbReference>
<feature type="transmembrane region" description="Helical" evidence="9">
    <location>
        <begin position="330"/>
        <end position="352"/>
    </location>
</feature>
<dbReference type="NCBIfam" id="TIGR00879">
    <property type="entry name" value="SP"/>
    <property type="match status" value="1"/>
</dbReference>
<protein>
    <submittedName>
        <fullName evidence="11">MFS glucose transporter mfs1</fullName>
    </submittedName>
</protein>
<dbReference type="InterPro" id="IPR005829">
    <property type="entry name" value="Sugar_transporter_CS"/>
</dbReference>
<dbReference type="PRINTS" id="PR00171">
    <property type="entry name" value="SUGRTRNSPORT"/>
</dbReference>
<evidence type="ECO:0000256" key="2">
    <source>
        <dbReference type="ARBA" id="ARBA00010992"/>
    </source>
</evidence>
<evidence type="ECO:0000256" key="1">
    <source>
        <dbReference type="ARBA" id="ARBA00004141"/>
    </source>
</evidence>
<comment type="similarity">
    <text evidence="2 7">Belongs to the major facilitator superfamily. Sugar transporter (TC 2.A.1.1) family.</text>
</comment>
<dbReference type="Pfam" id="PF00083">
    <property type="entry name" value="Sugar_tr"/>
    <property type="match status" value="1"/>
</dbReference>
<feature type="transmembrane region" description="Helical" evidence="9">
    <location>
        <begin position="426"/>
        <end position="447"/>
    </location>
</feature>
<evidence type="ECO:0000256" key="3">
    <source>
        <dbReference type="ARBA" id="ARBA00022448"/>
    </source>
</evidence>
<dbReference type="OrthoDB" id="6612291at2759"/>
<comment type="caution">
    <text evidence="11">The sequence shown here is derived from an EMBL/GenBank/DDBJ whole genome shotgun (WGS) entry which is preliminary data.</text>
</comment>
<dbReference type="InterPro" id="IPR036259">
    <property type="entry name" value="MFS_trans_sf"/>
</dbReference>
<sequence>MKPGVYQFLVGCFAALGSFLFGYDLGVIAEVVASKSFKTLFLQQDANSRSGTVVALFTGGCFTGALGAGFSDRLGRRGTILMACCIFVVGGAIQTAGVKIGMLYAGRFIAGTGVGFLTMIIPIYQSEISHRRIRGRITSLQQLFNALGQIFATWAGYGCFVTWDETADSRSWRIPLAIQIIPALFLGGLVYLFPESPRWLCDHDQPDQGLKNLAHLHAHDDIHNPYVVAEFNLIQAQIAEEHSQKSKTYFDLIKDWPNLRRTILMMMIQASCQMTGVSAIQYFSPQIFAQIGIPTDTTLLLQAVNAIIAFLGTAVCIAVIDNVGRRPLEIYGAIIMSITFIVNAILIAVFPATVSNTGAHWGFIVMTWVFNFVFFVTSGPLSWAIPAELFGTALRTKGVSWGAMTSFAFNTMIGQITPIALTAIGWKFYIIFIVCNLTSAIFFWAFLPETKGLNLEDMDELFYNSPTFVPGSHWKPSSHVDMDASQVKEEQLEGDVGNGKGDYGSAFSTNEHVESLK</sequence>
<keyword evidence="6 9" id="KW-0472">Membrane</keyword>
<dbReference type="InterPro" id="IPR020846">
    <property type="entry name" value="MFS_dom"/>
</dbReference>
<feature type="domain" description="Major facilitator superfamily (MFS) profile" evidence="10">
    <location>
        <begin position="10"/>
        <end position="451"/>
    </location>
</feature>
<evidence type="ECO:0000256" key="5">
    <source>
        <dbReference type="ARBA" id="ARBA00022989"/>
    </source>
</evidence>
<feature type="transmembrane region" description="Helical" evidence="9">
    <location>
        <begin position="175"/>
        <end position="193"/>
    </location>
</feature>
<keyword evidence="12" id="KW-1185">Reference proteome</keyword>
<evidence type="ECO:0000256" key="6">
    <source>
        <dbReference type="ARBA" id="ARBA00023136"/>
    </source>
</evidence>
<feature type="transmembrane region" description="Helical" evidence="9">
    <location>
        <begin position="303"/>
        <end position="323"/>
    </location>
</feature>
<evidence type="ECO:0000256" key="4">
    <source>
        <dbReference type="ARBA" id="ARBA00022692"/>
    </source>
</evidence>
<feature type="transmembrane region" description="Helical" evidence="9">
    <location>
        <begin position="263"/>
        <end position="283"/>
    </location>
</feature>
<dbReference type="Proteomes" id="UP000785200">
    <property type="component" value="Unassembled WGS sequence"/>
</dbReference>
<evidence type="ECO:0000256" key="7">
    <source>
        <dbReference type="RuleBase" id="RU003346"/>
    </source>
</evidence>
<gene>
    <name evidence="11" type="ORF">D0Z07_3243</name>
</gene>
<dbReference type="PANTHER" id="PTHR48022">
    <property type="entry name" value="PLASTIDIC GLUCOSE TRANSPORTER 4"/>
    <property type="match status" value="1"/>
</dbReference>
<proteinExistence type="inferred from homology"/>
<comment type="subcellular location">
    <subcellularLocation>
        <location evidence="1">Membrane</location>
        <topology evidence="1">Multi-pass membrane protein</topology>
    </subcellularLocation>
</comment>
<evidence type="ECO:0000313" key="12">
    <source>
        <dbReference type="Proteomes" id="UP000785200"/>
    </source>
</evidence>
<feature type="transmembrane region" description="Helical" evidence="9">
    <location>
        <begin position="358"/>
        <end position="377"/>
    </location>
</feature>
<dbReference type="Gene3D" id="1.20.1250.20">
    <property type="entry name" value="MFS general substrate transporter like domains"/>
    <property type="match status" value="1"/>
</dbReference>
<dbReference type="GO" id="GO:0005351">
    <property type="term" value="F:carbohydrate:proton symporter activity"/>
    <property type="evidence" value="ECO:0007669"/>
    <property type="project" value="TreeGrafter"/>
</dbReference>